<comment type="caution">
    <text evidence="2">The sequence shown here is derived from an EMBL/GenBank/DDBJ whole genome shotgun (WGS) entry which is preliminary data.</text>
</comment>
<feature type="region of interest" description="Disordered" evidence="1">
    <location>
        <begin position="1"/>
        <end position="180"/>
    </location>
</feature>
<feature type="compositionally biased region" description="Polar residues" evidence="1">
    <location>
        <begin position="13"/>
        <end position="25"/>
    </location>
</feature>
<evidence type="ECO:0000313" key="2">
    <source>
        <dbReference type="EMBL" id="KAL3882410.1"/>
    </source>
</evidence>
<evidence type="ECO:0000313" key="3">
    <source>
        <dbReference type="Proteomes" id="UP001634394"/>
    </source>
</evidence>
<organism evidence="2 3">
    <name type="scientific">Sinanodonta woodiana</name>
    <name type="common">Chinese pond mussel</name>
    <name type="synonym">Anodonta woodiana</name>
    <dbReference type="NCBI Taxonomy" id="1069815"/>
    <lineage>
        <taxon>Eukaryota</taxon>
        <taxon>Metazoa</taxon>
        <taxon>Spiralia</taxon>
        <taxon>Lophotrochozoa</taxon>
        <taxon>Mollusca</taxon>
        <taxon>Bivalvia</taxon>
        <taxon>Autobranchia</taxon>
        <taxon>Heteroconchia</taxon>
        <taxon>Palaeoheterodonta</taxon>
        <taxon>Unionida</taxon>
        <taxon>Unionoidea</taxon>
        <taxon>Unionidae</taxon>
        <taxon>Unioninae</taxon>
        <taxon>Sinanodonta</taxon>
    </lineage>
</organism>
<feature type="non-terminal residue" evidence="2">
    <location>
        <position position="180"/>
    </location>
</feature>
<feature type="compositionally biased region" description="Polar residues" evidence="1">
    <location>
        <begin position="148"/>
        <end position="173"/>
    </location>
</feature>
<keyword evidence="3" id="KW-1185">Reference proteome</keyword>
<feature type="compositionally biased region" description="Basic and acidic residues" evidence="1">
    <location>
        <begin position="90"/>
        <end position="99"/>
    </location>
</feature>
<reference evidence="2 3" key="1">
    <citation type="submission" date="2024-11" db="EMBL/GenBank/DDBJ databases">
        <title>Chromosome-level genome assembly of the freshwater bivalve Anodonta woodiana.</title>
        <authorList>
            <person name="Chen X."/>
        </authorList>
    </citation>
    <scope>NUCLEOTIDE SEQUENCE [LARGE SCALE GENOMIC DNA]</scope>
    <source>
        <strain evidence="2">MN2024</strain>
        <tissue evidence="2">Gills</tissue>
    </source>
</reference>
<name>A0ABD3X8G6_SINWO</name>
<feature type="compositionally biased region" description="Basic and acidic residues" evidence="1">
    <location>
        <begin position="57"/>
        <end position="75"/>
    </location>
</feature>
<dbReference type="Proteomes" id="UP001634394">
    <property type="component" value="Unassembled WGS sequence"/>
</dbReference>
<dbReference type="EMBL" id="JBJQND010000003">
    <property type="protein sequence ID" value="KAL3882410.1"/>
    <property type="molecule type" value="Genomic_DNA"/>
</dbReference>
<gene>
    <name evidence="2" type="ORF">ACJMK2_028753</name>
</gene>
<dbReference type="AlphaFoldDB" id="A0ABD3X8G6"/>
<proteinExistence type="predicted"/>
<accession>A0ABD3X8G6</accession>
<feature type="compositionally biased region" description="Polar residues" evidence="1">
    <location>
        <begin position="100"/>
        <end position="121"/>
    </location>
</feature>
<sequence length="180" mass="19864">MSGPDGYKEQKFRLQSSRLPQSTPVSPDPRKKQINAMPPLPLWDKQKETAEIQENTSAKEKRDLSSKLKSPKLEEEPGMPLIPVTDQDTADGKSAESKRVTFQHSHGQESQNSGDVSTQHSTESKDEDELIGDIEQIPKPVTPAKVRQPTQPDTLQASTKKSQPVLSNSSNLGKTKPPET</sequence>
<protein>
    <submittedName>
        <fullName evidence="2">Uncharacterized protein</fullName>
    </submittedName>
</protein>
<feature type="compositionally biased region" description="Basic and acidic residues" evidence="1">
    <location>
        <begin position="1"/>
        <end position="12"/>
    </location>
</feature>
<evidence type="ECO:0000256" key="1">
    <source>
        <dbReference type="SAM" id="MobiDB-lite"/>
    </source>
</evidence>